<dbReference type="Proteomes" id="UP000595814">
    <property type="component" value="Chromosome"/>
</dbReference>
<dbReference type="EMBL" id="CP066744">
    <property type="protein sequence ID" value="QQK08244.1"/>
    <property type="molecule type" value="Genomic_DNA"/>
</dbReference>
<gene>
    <name evidence="1" type="ORF">JFY71_01515</name>
</gene>
<proteinExistence type="predicted"/>
<keyword evidence="2" id="KW-1185">Reference proteome</keyword>
<name>A0AC61MRN0_9FIRM</name>
<reference evidence="1 2" key="1">
    <citation type="journal article" date="2022" name="Int. J. Syst. Evol. Microbiol.">
        <title>Miniphocaeibacter halophilus sp. nov., an ammonium-tolerant acetate-producing bacterium isolated from a biogas system.</title>
        <authorList>
            <person name="Schnurer A."/>
            <person name="Singh A."/>
            <person name="Bi S."/>
            <person name="Qiao W."/>
            <person name="Westerholm M."/>
        </authorList>
    </citation>
    <scope>NUCLEOTIDE SEQUENCE [LARGE SCALE GENOMIC DNA]</scope>
    <source>
        <strain evidence="1 2">AMB_01</strain>
    </source>
</reference>
<organism evidence="1 2">
    <name type="scientific">Miniphocaeibacter halophilus</name>
    <dbReference type="NCBI Taxonomy" id="2931922"/>
    <lineage>
        <taxon>Bacteria</taxon>
        <taxon>Bacillati</taxon>
        <taxon>Bacillota</taxon>
        <taxon>Tissierellia</taxon>
        <taxon>Tissierellales</taxon>
        <taxon>Peptoniphilaceae</taxon>
        <taxon>Miniphocaeibacter</taxon>
    </lineage>
</organism>
<accession>A0AC61MRN0</accession>
<evidence type="ECO:0000313" key="1">
    <source>
        <dbReference type="EMBL" id="QQK08244.1"/>
    </source>
</evidence>
<evidence type="ECO:0000313" key="2">
    <source>
        <dbReference type="Proteomes" id="UP000595814"/>
    </source>
</evidence>
<protein>
    <submittedName>
        <fullName evidence="1">Helix-turn-helix transcriptional regulator</fullName>
    </submittedName>
</protein>
<sequence length="109" mass="12672">MTIGKNIMNKRKELGLTQKTLAENLNVSDKTISSWVNERTYPDIEMLIQLSDYLSLSLDELIKEDIEMVKNIDENVKDGKKWKKWNKLIIIAFVLLLVLLFITSQVKFA</sequence>